<accession>W7X446</accession>
<dbReference type="KEGG" id="tet:TTHERM_000903858"/>
<dbReference type="Proteomes" id="UP000009168">
    <property type="component" value="Unassembled WGS sequence"/>
</dbReference>
<keyword evidence="2" id="KW-1185">Reference proteome</keyword>
<dbReference type="SUPFAM" id="SSF57184">
    <property type="entry name" value="Growth factor receptor domain"/>
    <property type="match status" value="1"/>
</dbReference>
<sequence length="276" mass="32047">MSYDDASTCQNQCQKNEVIDSEGKKCIKCKVNGCVQCTSQQICLVCDQNLVLDKNKNQCDAKKGICESDIQFLNPPFESRKCTNNCQQSYYQNYSSQICEYTQGCPQIQQLSSFVMNTSVDNIAIFKENQYIVMSGGTCNFAIVDKNWNIITKQTLQEMNAFEFFNRQDGIQMQYFLSGVYGGCLQGQRFNVMNFETLQIEFDEQNLEQKHDIKYVDDVNMLIFMYLTINQPFYSIKNIKQILYSVLRSQLTICRNISIGLFYITYKVKIMFQCYS</sequence>
<dbReference type="EMBL" id="GG662258">
    <property type="protein sequence ID" value="EWS71188.1"/>
    <property type="molecule type" value="Genomic_DNA"/>
</dbReference>
<evidence type="ECO:0000313" key="1">
    <source>
        <dbReference type="EMBL" id="EWS71188.1"/>
    </source>
</evidence>
<dbReference type="AlphaFoldDB" id="W7X446"/>
<dbReference type="Gene3D" id="2.10.220.10">
    <property type="entry name" value="Hormone Receptor, Insulin-like Growth Factor Receptor 1, Chain A, domain 2"/>
    <property type="match status" value="1"/>
</dbReference>
<dbReference type="InParanoid" id="W7X446"/>
<dbReference type="GeneID" id="24441067"/>
<dbReference type="InterPro" id="IPR009030">
    <property type="entry name" value="Growth_fac_rcpt_cys_sf"/>
</dbReference>
<dbReference type="RefSeq" id="XP_012656286.1">
    <property type="nucleotide sequence ID" value="XM_012800832.1"/>
</dbReference>
<organism evidence="1 2">
    <name type="scientific">Tetrahymena thermophila (strain SB210)</name>
    <dbReference type="NCBI Taxonomy" id="312017"/>
    <lineage>
        <taxon>Eukaryota</taxon>
        <taxon>Sar</taxon>
        <taxon>Alveolata</taxon>
        <taxon>Ciliophora</taxon>
        <taxon>Intramacronucleata</taxon>
        <taxon>Oligohymenophorea</taxon>
        <taxon>Hymenostomatida</taxon>
        <taxon>Tetrahymenina</taxon>
        <taxon>Tetrahymenidae</taxon>
        <taxon>Tetrahymena</taxon>
    </lineage>
</organism>
<reference evidence="2" key="1">
    <citation type="journal article" date="2006" name="PLoS Biol.">
        <title>Macronuclear genome sequence of the ciliate Tetrahymena thermophila, a model eukaryote.</title>
        <authorList>
            <person name="Eisen J.A."/>
            <person name="Coyne R.S."/>
            <person name="Wu M."/>
            <person name="Wu D."/>
            <person name="Thiagarajan M."/>
            <person name="Wortman J.R."/>
            <person name="Badger J.H."/>
            <person name="Ren Q."/>
            <person name="Amedeo P."/>
            <person name="Jones K.M."/>
            <person name="Tallon L.J."/>
            <person name="Delcher A.L."/>
            <person name="Salzberg S.L."/>
            <person name="Silva J.C."/>
            <person name="Haas B.J."/>
            <person name="Majoros W.H."/>
            <person name="Farzad M."/>
            <person name="Carlton J.M."/>
            <person name="Smith R.K. Jr."/>
            <person name="Garg J."/>
            <person name="Pearlman R.E."/>
            <person name="Karrer K.M."/>
            <person name="Sun L."/>
            <person name="Manning G."/>
            <person name="Elde N.C."/>
            <person name="Turkewitz A.P."/>
            <person name="Asai D.J."/>
            <person name="Wilkes D.E."/>
            <person name="Wang Y."/>
            <person name="Cai H."/>
            <person name="Collins K."/>
            <person name="Stewart B.A."/>
            <person name="Lee S.R."/>
            <person name="Wilamowska K."/>
            <person name="Weinberg Z."/>
            <person name="Ruzzo W.L."/>
            <person name="Wloga D."/>
            <person name="Gaertig J."/>
            <person name="Frankel J."/>
            <person name="Tsao C.-C."/>
            <person name="Gorovsky M.A."/>
            <person name="Keeling P.J."/>
            <person name="Waller R.F."/>
            <person name="Patron N.J."/>
            <person name="Cherry J.M."/>
            <person name="Stover N.A."/>
            <person name="Krieger C.J."/>
            <person name="del Toro C."/>
            <person name="Ryder H.F."/>
            <person name="Williamson S.C."/>
            <person name="Barbeau R.A."/>
            <person name="Hamilton E.P."/>
            <person name="Orias E."/>
        </authorList>
    </citation>
    <scope>NUCLEOTIDE SEQUENCE [LARGE SCALE GENOMIC DNA]</scope>
    <source>
        <strain evidence="2">SB210</strain>
    </source>
</reference>
<evidence type="ECO:0008006" key="3">
    <source>
        <dbReference type="Google" id="ProtNLM"/>
    </source>
</evidence>
<evidence type="ECO:0000313" key="2">
    <source>
        <dbReference type="Proteomes" id="UP000009168"/>
    </source>
</evidence>
<proteinExistence type="predicted"/>
<gene>
    <name evidence="1" type="ORF">TTHERM_000903858</name>
</gene>
<protein>
    <recommendedName>
        <fullName evidence="3">Zinc finger protein</fullName>
    </recommendedName>
</protein>
<name>W7X446_TETTS</name>